<evidence type="ECO:0000313" key="1">
    <source>
        <dbReference type="EMBL" id="SVD27388.1"/>
    </source>
</evidence>
<proteinExistence type="predicted"/>
<protein>
    <submittedName>
        <fullName evidence="1">Uncharacterized protein</fullName>
    </submittedName>
</protein>
<gene>
    <name evidence="1" type="ORF">METZ01_LOCUS380242</name>
</gene>
<organism evidence="1">
    <name type="scientific">marine metagenome</name>
    <dbReference type="NCBI Taxonomy" id="408172"/>
    <lineage>
        <taxon>unclassified sequences</taxon>
        <taxon>metagenomes</taxon>
        <taxon>ecological metagenomes</taxon>
    </lineage>
</organism>
<dbReference type="EMBL" id="UINC01140313">
    <property type="protein sequence ID" value="SVD27388.1"/>
    <property type="molecule type" value="Genomic_DNA"/>
</dbReference>
<feature type="non-terminal residue" evidence="1">
    <location>
        <position position="32"/>
    </location>
</feature>
<dbReference type="AlphaFoldDB" id="A0A382U155"/>
<feature type="non-terminal residue" evidence="1">
    <location>
        <position position="1"/>
    </location>
</feature>
<reference evidence="1" key="1">
    <citation type="submission" date="2018-05" db="EMBL/GenBank/DDBJ databases">
        <authorList>
            <person name="Lanie J.A."/>
            <person name="Ng W.-L."/>
            <person name="Kazmierczak K.M."/>
            <person name="Andrzejewski T.M."/>
            <person name="Davidsen T.M."/>
            <person name="Wayne K.J."/>
            <person name="Tettelin H."/>
            <person name="Glass J.I."/>
            <person name="Rusch D."/>
            <person name="Podicherti R."/>
            <person name="Tsui H.-C.T."/>
            <person name="Winkler M.E."/>
        </authorList>
    </citation>
    <scope>NUCLEOTIDE SEQUENCE</scope>
</reference>
<name>A0A382U155_9ZZZZ</name>
<sequence length="32" mass="3421">PRSNHSRWLAGFTNTRHQATPQACNGATGLGL</sequence>
<accession>A0A382U155</accession>